<evidence type="ECO:0000313" key="1">
    <source>
        <dbReference type="EMBL" id="ARI46487.1"/>
    </source>
</evidence>
<proteinExistence type="predicted"/>
<protein>
    <submittedName>
        <fullName evidence="1">NS3</fullName>
    </submittedName>
</protein>
<dbReference type="EMBL" id="KY548841">
    <property type="protein sequence ID" value="ARI46487.1"/>
    <property type="molecule type" value="Genomic_DNA"/>
</dbReference>
<accession>A0A1W5YP78</accession>
<organism evidence="1">
    <name type="scientific">Ambidensovirus CaaDV2</name>
    <dbReference type="NCBI Taxonomy" id="1979849"/>
    <lineage>
        <taxon>Viruses</taxon>
        <taxon>Monodnaviria</taxon>
        <taxon>Shotokuvirae</taxon>
        <taxon>Cossaviricota</taxon>
        <taxon>Quintoviricetes</taxon>
        <taxon>Piccovirales</taxon>
        <taxon>Parvoviridae</taxon>
        <taxon>Densovirinae</taxon>
        <taxon>Ambidensovirus</taxon>
    </lineage>
</organism>
<sequence length="293" mass="34613">MDEALVPTNCSYNHHWAWQCSKCLKCGECTNGSQIHKFCFEFVDEPETYIPIRSDQEASILWEEVQNMENSEMFDLTYHLQKEDTSIYIAHETLTERYPYEDFTTPAYTGIELHRYLTREVNEKEFFMMHNQWDTEILNLKKLKEGKGVFIRMNCYYRNNGEKDCVYHVDCLNEQKLNIQSAGYIKGWLLARATSPTQFVNLIIRTPDLFFCHACKHFIFQTVEYQFSPLPLSSVWPNCHVVQNRTKIKHASIVLTVERLSVLIKPLRPEPPAKRPRLLPGWIDARRELDFDE</sequence>
<name>A0A1W5YP78_9VIRU</name>
<reference evidence="1" key="1">
    <citation type="journal article" date="2017" name="Arch. Virol.">
        <title>Densoviruses in oyster Crassostrea ariakensis.</title>
        <authorList>
            <person name="Kang Y.J."/>
            <person name="Huang W."/>
            <person name="Zhao A.L."/>
            <person name="Lai D.D."/>
            <person name="Shao L."/>
            <person name="Shen Y.Q."/>
            <person name="Deng X."/>
            <person name="Delwart E."/>
            <person name="Zhang W."/>
        </authorList>
    </citation>
    <scope>NUCLEOTIDE SEQUENCE</scope>
    <source>
        <strain evidence="1">CH-OY-2</strain>
    </source>
</reference>
<reference evidence="1" key="2">
    <citation type="submission" date="2017-01" db="EMBL/GenBank/DDBJ databases">
        <authorList>
            <person name="Kang Y."/>
            <person name="Zhang W."/>
        </authorList>
    </citation>
    <scope>NUCLEOTIDE SEQUENCE</scope>
    <source>
        <strain evidence="1">CH-OY-2</strain>
    </source>
</reference>